<gene>
    <name evidence="2" type="ORF">H0266_16455</name>
</gene>
<keyword evidence="1" id="KW-0732">Signal</keyword>
<sequence>MKKIFALIGFLLLVGCSSQDLGMTDLKETYQESFANPIESLSEEQQSTIGLPKDIPFSLSSVGATTEDNQVQIEYQSDSSERLLVTTIFQPGNILQDLEQQLNLNSGAVAGAEERNDSFYMEWYNGDQDVIYQVEYFSSEEDRAEQTLNIANSI</sequence>
<organism evidence="2 3">
    <name type="scientific">Halobacillus locisalis</name>
    <dbReference type="NCBI Taxonomy" id="220753"/>
    <lineage>
        <taxon>Bacteria</taxon>
        <taxon>Bacillati</taxon>
        <taxon>Bacillota</taxon>
        <taxon>Bacilli</taxon>
        <taxon>Bacillales</taxon>
        <taxon>Bacillaceae</taxon>
        <taxon>Halobacillus</taxon>
    </lineage>
</organism>
<name>A0A838CWG6_9BACI</name>
<keyword evidence="3" id="KW-1185">Reference proteome</keyword>
<dbReference type="EMBL" id="JACEFG010000003">
    <property type="protein sequence ID" value="MBA2176492.1"/>
    <property type="molecule type" value="Genomic_DNA"/>
</dbReference>
<protein>
    <recommendedName>
        <fullName evidence="4">DUF4367 domain-containing protein</fullName>
    </recommendedName>
</protein>
<comment type="caution">
    <text evidence="2">The sequence shown here is derived from an EMBL/GenBank/DDBJ whole genome shotgun (WGS) entry which is preliminary data.</text>
</comment>
<accession>A0A838CWG6</accession>
<dbReference type="PROSITE" id="PS51257">
    <property type="entry name" value="PROKAR_LIPOPROTEIN"/>
    <property type="match status" value="1"/>
</dbReference>
<evidence type="ECO:0008006" key="4">
    <source>
        <dbReference type="Google" id="ProtNLM"/>
    </source>
</evidence>
<feature type="chain" id="PRO_5038635548" description="DUF4367 domain-containing protein" evidence="1">
    <location>
        <begin position="23"/>
        <end position="154"/>
    </location>
</feature>
<evidence type="ECO:0000313" key="3">
    <source>
        <dbReference type="Proteomes" id="UP000571017"/>
    </source>
</evidence>
<feature type="signal peptide" evidence="1">
    <location>
        <begin position="1"/>
        <end position="22"/>
    </location>
</feature>
<dbReference type="RefSeq" id="WP_181473510.1">
    <property type="nucleotide sequence ID" value="NZ_JACEFG010000003.1"/>
</dbReference>
<reference evidence="2 3" key="1">
    <citation type="journal article" date="2004" name="Extremophiles">
        <title>Halobacillus locisalis sp. nov., a halophilic bacterium isolated from a marine solar saltern of the Yellow Sea in Korea.</title>
        <authorList>
            <person name="Yoon J.H."/>
            <person name="Kang K.H."/>
            <person name="Oh T.K."/>
            <person name="Park Y.H."/>
        </authorList>
    </citation>
    <scope>NUCLEOTIDE SEQUENCE [LARGE SCALE GENOMIC DNA]</scope>
    <source>
        <strain evidence="2 3">KCTC 3788</strain>
    </source>
</reference>
<dbReference type="Proteomes" id="UP000571017">
    <property type="component" value="Unassembled WGS sequence"/>
</dbReference>
<proteinExistence type="predicted"/>
<dbReference type="AlphaFoldDB" id="A0A838CWG6"/>
<evidence type="ECO:0000313" key="2">
    <source>
        <dbReference type="EMBL" id="MBA2176492.1"/>
    </source>
</evidence>
<evidence type="ECO:0000256" key="1">
    <source>
        <dbReference type="SAM" id="SignalP"/>
    </source>
</evidence>